<feature type="region of interest" description="Disordered" evidence="1">
    <location>
        <begin position="26"/>
        <end position="53"/>
    </location>
</feature>
<dbReference type="AlphaFoldDB" id="A0A9D7T7I0"/>
<dbReference type="Proteomes" id="UP000886632">
    <property type="component" value="Unassembled WGS sequence"/>
</dbReference>
<organism evidence="2 3">
    <name type="scientific">Candidatus Phosphoribacter hodrii</name>
    <dbReference type="NCBI Taxonomy" id="2953743"/>
    <lineage>
        <taxon>Bacteria</taxon>
        <taxon>Bacillati</taxon>
        <taxon>Actinomycetota</taxon>
        <taxon>Actinomycetes</taxon>
        <taxon>Micrococcales</taxon>
        <taxon>Dermatophilaceae</taxon>
        <taxon>Candidatus Phosphoribacter</taxon>
    </lineage>
</organism>
<comment type="caution">
    <text evidence="2">The sequence shown here is derived from an EMBL/GenBank/DDBJ whole genome shotgun (WGS) entry which is preliminary data.</text>
</comment>
<reference evidence="2" key="1">
    <citation type="submission" date="2020-10" db="EMBL/GenBank/DDBJ databases">
        <title>Connecting structure to function with the recovery of over 1000 high-quality activated sludge metagenome-assembled genomes encoding full-length rRNA genes using long-read sequencing.</title>
        <authorList>
            <person name="Singleton C.M."/>
            <person name="Petriglieri F."/>
            <person name="Kristensen J.M."/>
            <person name="Kirkegaard R.H."/>
            <person name="Michaelsen T.Y."/>
            <person name="Andersen M.H."/>
            <person name="Karst S.M."/>
            <person name="Dueholm M.S."/>
            <person name="Nielsen P.H."/>
            <person name="Albertsen M."/>
        </authorList>
    </citation>
    <scope>NUCLEOTIDE SEQUENCE</scope>
    <source>
        <strain evidence="2">Ribe_18-Q3-R11-54_MAXAC.001</strain>
    </source>
</reference>
<evidence type="ECO:0000256" key="1">
    <source>
        <dbReference type="SAM" id="MobiDB-lite"/>
    </source>
</evidence>
<sequence length="53" mass="4781">MAAESTPAGGGGLSLLAGGGALAQLDDDVDGVVGGPESGIDVDGRGLAGRSGG</sequence>
<evidence type="ECO:0000313" key="3">
    <source>
        <dbReference type="Proteomes" id="UP000886632"/>
    </source>
</evidence>
<evidence type="ECO:0000313" key="2">
    <source>
        <dbReference type="EMBL" id="MBL0002996.1"/>
    </source>
</evidence>
<gene>
    <name evidence="2" type="ORF">IPP00_03025</name>
</gene>
<proteinExistence type="predicted"/>
<accession>A0A9D7T7I0</accession>
<dbReference type="EMBL" id="JADKGK010000006">
    <property type="protein sequence ID" value="MBL0002996.1"/>
    <property type="molecule type" value="Genomic_DNA"/>
</dbReference>
<name>A0A9D7T7I0_9MICO</name>
<protein>
    <submittedName>
        <fullName evidence="2">Uncharacterized protein</fullName>
    </submittedName>
</protein>